<dbReference type="GO" id="GO:0005886">
    <property type="term" value="C:plasma membrane"/>
    <property type="evidence" value="ECO:0007669"/>
    <property type="project" value="TreeGrafter"/>
</dbReference>
<keyword evidence="1" id="KW-0547">Nucleotide-binding</keyword>
<dbReference type="Pfam" id="PF07714">
    <property type="entry name" value="PK_Tyr_Ser-Thr"/>
    <property type="match status" value="1"/>
</dbReference>
<keyword evidence="2" id="KW-0067">ATP-binding</keyword>
<dbReference type="Gene3D" id="3.30.200.20">
    <property type="entry name" value="Phosphorylase Kinase, domain 1"/>
    <property type="match status" value="1"/>
</dbReference>
<protein>
    <recommendedName>
        <fullName evidence="4">Protein kinase domain-containing protein</fullName>
    </recommendedName>
</protein>
<dbReference type="EMBL" id="JAEACU010000001">
    <property type="protein sequence ID" value="KAH7544886.1"/>
    <property type="molecule type" value="Genomic_DNA"/>
</dbReference>
<dbReference type="Proteomes" id="UP000813462">
    <property type="component" value="Unassembled WGS sequence"/>
</dbReference>
<dbReference type="GO" id="GO:0004672">
    <property type="term" value="F:protein kinase activity"/>
    <property type="evidence" value="ECO:0007669"/>
    <property type="project" value="InterPro"/>
</dbReference>
<accession>A0A978VYV2</accession>
<evidence type="ECO:0000256" key="2">
    <source>
        <dbReference type="ARBA" id="ARBA00022840"/>
    </source>
</evidence>
<dbReference type="Gene3D" id="1.10.510.10">
    <property type="entry name" value="Transferase(Phosphotransferase) domain 1"/>
    <property type="match status" value="1"/>
</dbReference>
<organism evidence="5 6">
    <name type="scientific">Ziziphus jujuba var. spinosa</name>
    <dbReference type="NCBI Taxonomy" id="714518"/>
    <lineage>
        <taxon>Eukaryota</taxon>
        <taxon>Viridiplantae</taxon>
        <taxon>Streptophyta</taxon>
        <taxon>Embryophyta</taxon>
        <taxon>Tracheophyta</taxon>
        <taxon>Spermatophyta</taxon>
        <taxon>Magnoliopsida</taxon>
        <taxon>eudicotyledons</taxon>
        <taxon>Gunneridae</taxon>
        <taxon>Pentapetalae</taxon>
        <taxon>rosids</taxon>
        <taxon>fabids</taxon>
        <taxon>Rosales</taxon>
        <taxon>Rhamnaceae</taxon>
        <taxon>Paliureae</taxon>
        <taxon>Ziziphus</taxon>
    </lineage>
</organism>
<evidence type="ECO:0000313" key="5">
    <source>
        <dbReference type="EMBL" id="KAH7544886.1"/>
    </source>
</evidence>
<keyword evidence="3" id="KW-0812">Transmembrane</keyword>
<dbReference type="PANTHER" id="PTHR27001:SF39">
    <property type="entry name" value="PROTEIN KINASE SUPERFAMILY PROTEIN"/>
    <property type="match status" value="1"/>
</dbReference>
<reference evidence="5" key="1">
    <citation type="journal article" date="2021" name="Front. Plant Sci.">
        <title>Chromosome-Scale Genome Assembly for Chinese Sour Jujube and Insights Into Its Genome Evolution and Domestication Signature.</title>
        <authorList>
            <person name="Shen L.-Y."/>
            <person name="Luo H."/>
            <person name="Wang X.-L."/>
            <person name="Wang X.-M."/>
            <person name="Qiu X.-J."/>
            <person name="Liu H."/>
            <person name="Zhou S.-S."/>
            <person name="Jia K.-H."/>
            <person name="Nie S."/>
            <person name="Bao Y.-T."/>
            <person name="Zhang R.-G."/>
            <person name="Yun Q.-Z."/>
            <person name="Chai Y.-H."/>
            <person name="Lu J.-Y."/>
            <person name="Li Y."/>
            <person name="Zhao S.-W."/>
            <person name="Mao J.-F."/>
            <person name="Jia S.-G."/>
            <person name="Mao Y.-M."/>
        </authorList>
    </citation>
    <scope>NUCLEOTIDE SEQUENCE</scope>
    <source>
        <strain evidence="5">AT0</strain>
        <tissue evidence="5">Leaf</tissue>
    </source>
</reference>
<dbReference type="InterPro" id="IPR000719">
    <property type="entry name" value="Prot_kinase_dom"/>
</dbReference>
<dbReference type="FunFam" id="1.10.510.10:FF:000477">
    <property type="entry name" value="Receptor protein kinase CRINKLY4"/>
    <property type="match status" value="1"/>
</dbReference>
<evidence type="ECO:0000313" key="6">
    <source>
        <dbReference type="Proteomes" id="UP000813462"/>
    </source>
</evidence>
<name>A0A978VYV2_ZIZJJ</name>
<dbReference type="PROSITE" id="PS50011">
    <property type="entry name" value="PROTEIN_KINASE_DOM"/>
    <property type="match status" value="1"/>
</dbReference>
<sequence>MFTNMNHNKQIAYVFALSLFSTSLAVLVIVLILVIVCKKKPIESHETLPVKACARVYPLTNIDAATDGFNRLRIIGEGRLGTVYAAVMEGGTAGGGELVAVKRIHPRLVLSNAGFGFSTILKSLSLAQHPNIVPIIGYSEAPGERIIVMELVGMVSLDFYLHQNPDGGSLLDWTKRFRIAAGAARGLEYLHEGVAPNIVHGCLKPSNIMIDVKFCARICDYGLSFMAPRETRGLVGYMDDEYWSERRGGACKESDVYGFGVVLLELLSGRQCEQGWLVKWALPLIKQMRFDELLDPRLVVPCDIKHIVRLAKVASACVGNSRKSRPCIGQVVAILNTLEIEVCS</sequence>
<keyword evidence="3" id="KW-1133">Transmembrane helix</keyword>
<gene>
    <name evidence="5" type="ORF">FEM48_Zijuj01G0033600</name>
</gene>
<evidence type="ECO:0000256" key="1">
    <source>
        <dbReference type="ARBA" id="ARBA00022741"/>
    </source>
</evidence>
<dbReference type="FunFam" id="3.30.200.20:FF:000638">
    <property type="entry name" value="serine/threonine-protein kinase-like protein ACR4"/>
    <property type="match status" value="1"/>
</dbReference>
<evidence type="ECO:0000259" key="4">
    <source>
        <dbReference type="PROSITE" id="PS50011"/>
    </source>
</evidence>
<comment type="caution">
    <text evidence="5">The sequence shown here is derived from an EMBL/GenBank/DDBJ whole genome shotgun (WGS) entry which is preliminary data.</text>
</comment>
<dbReference type="AlphaFoldDB" id="A0A978VYV2"/>
<feature type="domain" description="Protein kinase" evidence="4">
    <location>
        <begin position="69"/>
        <end position="338"/>
    </location>
</feature>
<keyword evidence="3" id="KW-0472">Membrane</keyword>
<dbReference type="InterPro" id="IPR011009">
    <property type="entry name" value="Kinase-like_dom_sf"/>
</dbReference>
<proteinExistence type="predicted"/>
<evidence type="ECO:0000256" key="3">
    <source>
        <dbReference type="SAM" id="Phobius"/>
    </source>
</evidence>
<dbReference type="PANTHER" id="PTHR27001">
    <property type="entry name" value="OS01G0253100 PROTEIN"/>
    <property type="match status" value="1"/>
</dbReference>
<dbReference type="OrthoDB" id="4062651at2759"/>
<dbReference type="SUPFAM" id="SSF56112">
    <property type="entry name" value="Protein kinase-like (PK-like)"/>
    <property type="match status" value="1"/>
</dbReference>
<dbReference type="GO" id="GO:0005524">
    <property type="term" value="F:ATP binding"/>
    <property type="evidence" value="ECO:0007669"/>
    <property type="project" value="UniProtKB-KW"/>
</dbReference>
<feature type="transmembrane region" description="Helical" evidence="3">
    <location>
        <begin position="12"/>
        <end position="36"/>
    </location>
</feature>
<dbReference type="InterPro" id="IPR001245">
    <property type="entry name" value="Ser-Thr/Tyr_kinase_cat_dom"/>
</dbReference>